<feature type="compositionally biased region" description="Basic and acidic residues" evidence="6">
    <location>
        <begin position="14"/>
        <end position="38"/>
    </location>
</feature>
<dbReference type="Gene3D" id="3.40.50.2000">
    <property type="entry name" value="Glycogen Phosphorylase B"/>
    <property type="match status" value="2"/>
</dbReference>
<gene>
    <name evidence="7" type="ORF">SAY87_015616</name>
</gene>
<protein>
    <recommendedName>
        <fullName evidence="5">Glycosyltransferase</fullName>
        <ecNumber evidence="5">2.4.1.-</ecNumber>
    </recommendedName>
</protein>
<dbReference type="InterPro" id="IPR035595">
    <property type="entry name" value="UDP_glycos_trans_CS"/>
</dbReference>
<comment type="caution">
    <text evidence="7">The sequence shown here is derived from an EMBL/GenBank/DDBJ whole genome shotgun (WGS) entry which is preliminary data.</text>
</comment>
<name>A0AAN7QXB9_9MYRT</name>
<comment type="similarity">
    <text evidence="1 4">Belongs to the UDP-glycosyltransferase family.</text>
</comment>
<dbReference type="Pfam" id="PF00201">
    <property type="entry name" value="UDPGT"/>
    <property type="match status" value="1"/>
</dbReference>
<dbReference type="SUPFAM" id="SSF53756">
    <property type="entry name" value="UDP-Glycosyltransferase/glycogen phosphorylase"/>
    <property type="match status" value="1"/>
</dbReference>
<evidence type="ECO:0000256" key="2">
    <source>
        <dbReference type="ARBA" id="ARBA00022676"/>
    </source>
</evidence>
<dbReference type="AlphaFoldDB" id="A0AAN7QXB9"/>
<dbReference type="PANTHER" id="PTHR11926">
    <property type="entry name" value="GLUCOSYL/GLUCURONOSYL TRANSFERASES"/>
    <property type="match status" value="1"/>
</dbReference>
<keyword evidence="8" id="KW-1185">Reference proteome</keyword>
<keyword evidence="3 4" id="KW-0808">Transferase</keyword>
<accession>A0AAN7QXB9</accession>
<dbReference type="Proteomes" id="UP001345219">
    <property type="component" value="Chromosome 13"/>
</dbReference>
<dbReference type="GO" id="GO:0080043">
    <property type="term" value="F:quercetin 3-O-glucosyltransferase activity"/>
    <property type="evidence" value="ECO:0007669"/>
    <property type="project" value="TreeGrafter"/>
</dbReference>
<dbReference type="GO" id="GO:0080044">
    <property type="term" value="F:quercetin 7-O-glucosyltransferase activity"/>
    <property type="evidence" value="ECO:0007669"/>
    <property type="project" value="TreeGrafter"/>
</dbReference>
<evidence type="ECO:0000256" key="1">
    <source>
        <dbReference type="ARBA" id="ARBA00009995"/>
    </source>
</evidence>
<proteinExistence type="inferred from homology"/>
<dbReference type="InterPro" id="IPR002213">
    <property type="entry name" value="UDP_glucos_trans"/>
</dbReference>
<dbReference type="EMBL" id="JAXIOK010000001">
    <property type="protein sequence ID" value="KAK4779510.1"/>
    <property type="molecule type" value="Genomic_DNA"/>
</dbReference>
<dbReference type="CDD" id="cd03784">
    <property type="entry name" value="GT1_Gtf-like"/>
    <property type="match status" value="1"/>
</dbReference>
<reference evidence="7 8" key="1">
    <citation type="journal article" date="2023" name="Hortic Res">
        <title>Pangenome of water caltrop reveals structural variations and asymmetric subgenome divergence after allopolyploidization.</title>
        <authorList>
            <person name="Zhang X."/>
            <person name="Chen Y."/>
            <person name="Wang L."/>
            <person name="Yuan Y."/>
            <person name="Fang M."/>
            <person name="Shi L."/>
            <person name="Lu R."/>
            <person name="Comes H.P."/>
            <person name="Ma Y."/>
            <person name="Chen Y."/>
            <person name="Huang G."/>
            <person name="Zhou Y."/>
            <person name="Zheng Z."/>
            <person name="Qiu Y."/>
        </authorList>
    </citation>
    <scope>NUCLEOTIDE SEQUENCE [LARGE SCALE GENOMIC DNA]</scope>
    <source>
        <tissue evidence="7">Roots</tissue>
    </source>
</reference>
<evidence type="ECO:0000313" key="7">
    <source>
        <dbReference type="EMBL" id="KAK4779510.1"/>
    </source>
</evidence>
<evidence type="ECO:0000256" key="6">
    <source>
        <dbReference type="SAM" id="MobiDB-lite"/>
    </source>
</evidence>
<evidence type="ECO:0000256" key="4">
    <source>
        <dbReference type="RuleBase" id="RU003718"/>
    </source>
</evidence>
<sequence length="522" mass="57856">MTASPFDTILPSFGEKESADGRTDDKEMADSSDDDQRQKPHAILIPYPLQGHVIPAVHLAVKLASRGFTVTFLNTHSVHHQISRAHHNDPTDDIFAAVRRQRSLDIRYSTLSDGLPLSFDRSLHHDQFMASLLHVFSAHVEEAVGRIVGSPDSRRVRFLVADTFFVWPSTVARKFGLAYVSFWTEPALVFSLYYHMDLLRINGHFDCQSANCRDDPIDYIPGIKAIEPKDMASYLQDTDTSSVCHQIISSSFKDVKSADFIICNTVEELEPETISALKAVQPFYSIGPIVPEGASKGTVATSLWAESDCTQWLNTRPRGSVLYVSFGSYAHTSRADLAEIAHGLRLSGVSFVWVMRPDIVSSEEADPLPDGYKDSLGGGSIIVTWCSQFEVLAHAAVGGFLTHCGWNSIIESMWNGVPLICFPLLTDQFTNRKLVVHDWKAGINLTERREITREEVAEKVRRLMNGDSGGLFRDNIREVKKKLAGALMPDGSSVRNMDQFVNDLTNKIDQRGSGTGGLNPNG</sequence>
<keyword evidence="2 4" id="KW-0328">Glycosyltransferase</keyword>
<evidence type="ECO:0000313" key="8">
    <source>
        <dbReference type="Proteomes" id="UP001345219"/>
    </source>
</evidence>
<dbReference type="PROSITE" id="PS00375">
    <property type="entry name" value="UDPGT"/>
    <property type="match status" value="1"/>
</dbReference>
<evidence type="ECO:0000256" key="3">
    <source>
        <dbReference type="ARBA" id="ARBA00022679"/>
    </source>
</evidence>
<organism evidence="7 8">
    <name type="scientific">Trapa incisa</name>
    <dbReference type="NCBI Taxonomy" id="236973"/>
    <lineage>
        <taxon>Eukaryota</taxon>
        <taxon>Viridiplantae</taxon>
        <taxon>Streptophyta</taxon>
        <taxon>Embryophyta</taxon>
        <taxon>Tracheophyta</taxon>
        <taxon>Spermatophyta</taxon>
        <taxon>Magnoliopsida</taxon>
        <taxon>eudicotyledons</taxon>
        <taxon>Gunneridae</taxon>
        <taxon>Pentapetalae</taxon>
        <taxon>rosids</taxon>
        <taxon>malvids</taxon>
        <taxon>Myrtales</taxon>
        <taxon>Lythraceae</taxon>
        <taxon>Trapa</taxon>
    </lineage>
</organism>
<feature type="region of interest" description="Disordered" evidence="6">
    <location>
        <begin position="1"/>
        <end position="39"/>
    </location>
</feature>
<dbReference type="PANTHER" id="PTHR11926:SF1494">
    <property type="entry name" value="FLAVONOL 3-O-GLUCOSYLTRANSFERASE UGT76E12-RELATED"/>
    <property type="match status" value="1"/>
</dbReference>
<dbReference type="EC" id="2.4.1.-" evidence="5"/>
<evidence type="ECO:0000256" key="5">
    <source>
        <dbReference type="RuleBase" id="RU362057"/>
    </source>
</evidence>
<dbReference type="FunFam" id="3.40.50.2000:FF:000078">
    <property type="entry name" value="Glycosyltransferase"/>
    <property type="match status" value="1"/>
</dbReference>